<protein>
    <recommendedName>
        <fullName evidence="3">Adhesin</fullName>
    </recommendedName>
</protein>
<dbReference type="AlphaFoldDB" id="A0A4R3YJU3"/>
<name>A0A4R3YJU3_9GAMM</name>
<keyword evidence="2" id="KW-1185">Reference proteome</keyword>
<sequence>MTDAGATPHEINTALSHLAKGDMPDSANITKVIVDGYKDGVLMAGAAYLGPAASVGKVVAGATIAEIANGTYQWFDIKQPGNVNKSWDYTGSISAGITGALVPGRNVWANGGIALGGTLFTDGPDKGALTGTGVGWAFGTTVGLIAPPIFRPALGQNSGVVGEVLGSVGGEFISNAVKDKVNGNKK</sequence>
<evidence type="ECO:0000313" key="1">
    <source>
        <dbReference type="EMBL" id="TCV90993.1"/>
    </source>
</evidence>
<dbReference type="EMBL" id="SMCR01000026">
    <property type="protein sequence ID" value="TCV90993.1"/>
    <property type="molecule type" value="Genomic_DNA"/>
</dbReference>
<organism evidence="1 2">
    <name type="scientific">Biostraticola tofi</name>
    <dbReference type="NCBI Taxonomy" id="466109"/>
    <lineage>
        <taxon>Bacteria</taxon>
        <taxon>Pseudomonadati</taxon>
        <taxon>Pseudomonadota</taxon>
        <taxon>Gammaproteobacteria</taxon>
        <taxon>Enterobacterales</taxon>
        <taxon>Bruguierivoracaceae</taxon>
        <taxon>Biostraticola</taxon>
    </lineage>
</organism>
<gene>
    <name evidence="1" type="ORF">EDC52_1266</name>
</gene>
<dbReference type="RefSeq" id="WP_230468115.1">
    <property type="nucleotide sequence ID" value="NZ_SMCR01000026.1"/>
</dbReference>
<dbReference type="Proteomes" id="UP000295719">
    <property type="component" value="Unassembled WGS sequence"/>
</dbReference>
<reference evidence="1 2" key="1">
    <citation type="submission" date="2019-03" db="EMBL/GenBank/DDBJ databases">
        <title>Genomic Encyclopedia of Type Strains, Phase IV (KMG-IV): sequencing the most valuable type-strain genomes for metagenomic binning, comparative biology and taxonomic classification.</title>
        <authorList>
            <person name="Goeker M."/>
        </authorList>
    </citation>
    <scope>NUCLEOTIDE SEQUENCE [LARGE SCALE GENOMIC DNA]</scope>
    <source>
        <strain evidence="1 2">DSM 19580</strain>
    </source>
</reference>
<evidence type="ECO:0000313" key="2">
    <source>
        <dbReference type="Proteomes" id="UP000295719"/>
    </source>
</evidence>
<evidence type="ECO:0008006" key="3">
    <source>
        <dbReference type="Google" id="ProtNLM"/>
    </source>
</evidence>
<proteinExistence type="predicted"/>
<comment type="caution">
    <text evidence="1">The sequence shown here is derived from an EMBL/GenBank/DDBJ whole genome shotgun (WGS) entry which is preliminary data.</text>
</comment>
<accession>A0A4R3YJU3</accession>